<evidence type="ECO:0000313" key="1">
    <source>
        <dbReference type="EMBL" id="GAA2733025.1"/>
    </source>
</evidence>
<dbReference type="EMBL" id="BAAARN010000001">
    <property type="protein sequence ID" value="GAA2733025.1"/>
    <property type="molecule type" value="Genomic_DNA"/>
</dbReference>
<organism evidence="1 2">
    <name type="scientific">Pedococcus aerophilus</name>
    <dbReference type="NCBI Taxonomy" id="436356"/>
    <lineage>
        <taxon>Bacteria</taxon>
        <taxon>Bacillati</taxon>
        <taxon>Actinomycetota</taxon>
        <taxon>Actinomycetes</taxon>
        <taxon>Micrococcales</taxon>
        <taxon>Intrasporangiaceae</taxon>
        <taxon>Pedococcus</taxon>
    </lineage>
</organism>
<dbReference type="RefSeq" id="WP_344190905.1">
    <property type="nucleotide sequence ID" value="NZ_BAAARN010000001.1"/>
</dbReference>
<evidence type="ECO:0008006" key="3">
    <source>
        <dbReference type="Google" id="ProtNLM"/>
    </source>
</evidence>
<gene>
    <name evidence="1" type="ORF">GCM10009867_10240</name>
</gene>
<sequence length="298" mass="33280">METGQTGPVALTREQWATLETAHGARADAATAGHRARRGESVAHPVEDFLFTYYPFRPALLRRWHPGPGVRLEDAATSPRAQWKHYRVMGRDVELDVAAYVAQRSRTLDFVRELLTATASRPAQLGCFGLHEWAMVYGLTPEQVRHSAWPLRLGAEGTDEVVRGQQIRCTHFDAFRFYTPPARSLNLLQPTRESQVALEQPGCLHAGMDLYKWAMKLAPAVPGDLVLDCFDHAGAIRELDMRASPYDLSDLGYEPVRIETPQGRAEYAAAQRGFAERGQVLRERLVTAIDAVHQLAPT</sequence>
<keyword evidence="2" id="KW-1185">Reference proteome</keyword>
<dbReference type="Proteomes" id="UP001501326">
    <property type="component" value="Unassembled WGS sequence"/>
</dbReference>
<comment type="caution">
    <text evidence="1">The sequence shown here is derived from an EMBL/GenBank/DDBJ whole genome shotgun (WGS) entry which is preliminary data.</text>
</comment>
<name>A0ABN3UIV5_9MICO</name>
<proteinExistence type="predicted"/>
<reference evidence="1 2" key="1">
    <citation type="journal article" date="2019" name="Int. J. Syst. Evol. Microbiol.">
        <title>The Global Catalogue of Microorganisms (GCM) 10K type strain sequencing project: providing services to taxonomists for standard genome sequencing and annotation.</title>
        <authorList>
            <consortium name="The Broad Institute Genomics Platform"/>
            <consortium name="The Broad Institute Genome Sequencing Center for Infectious Disease"/>
            <person name="Wu L."/>
            <person name="Ma J."/>
        </authorList>
    </citation>
    <scope>NUCLEOTIDE SEQUENCE [LARGE SCALE GENOMIC DNA]</scope>
    <source>
        <strain evidence="1 2">JCM 16378</strain>
    </source>
</reference>
<evidence type="ECO:0000313" key="2">
    <source>
        <dbReference type="Proteomes" id="UP001501326"/>
    </source>
</evidence>
<protein>
    <recommendedName>
        <fullName evidence="3">3-methyladenine DNA glycosylase</fullName>
    </recommendedName>
</protein>
<accession>A0ABN3UIV5</accession>